<keyword evidence="3" id="KW-1003">Cell membrane</keyword>
<evidence type="ECO:0000313" key="9">
    <source>
        <dbReference type="EMBL" id="MTH54809.1"/>
    </source>
</evidence>
<gene>
    <name evidence="9" type="ORF">GKZ89_15505</name>
</gene>
<accession>A0A7X2V635</accession>
<feature type="transmembrane region" description="Helical" evidence="7">
    <location>
        <begin position="269"/>
        <end position="286"/>
    </location>
</feature>
<dbReference type="PANTHER" id="PTHR32322">
    <property type="entry name" value="INNER MEMBRANE TRANSPORTER"/>
    <property type="match status" value="1"/>
</dbReference>
<feature type="domain" description="EamA" evidence="8">
    <location>
        <begin position="152"/>
        <end position="286"/>
    </location>
</feature>
<dbReference type="Pfam" id="PF00892">
    <property type="entry name" value="EamA"/>
    <property type="match status" value="2"/>
</dbReference>
<feature type="transmembrane region" description="Helical" evidence="7">
    <location>
        <begin position="182"/>
        <end position="204"/>
    </location>
</feature>
<feature type="transmembrane region" description="Helical" evidence="7">
    <location>
        <begin position="243"/>
        <end position="263"/>
    </location>
</feature>
<feature type="transmembrane region" description="Helical" evidence="7">
    <location>
        <begin position="38"/>
        <end position="56"/>
    </location>
</feature>
<evidence type="ECO:0000256" key="7">
    <source>
        <dbReference type="SAM" id="Phobius"/>
    </source>
</evidence>
<proteinExistence type="inferred from homology"/>
<keyword evidence="4 7" id="KW-0812">Transmembrane</keyword>
<dbReference type="RefSeq" id="WP_155113318.1">
    <property type="nucleotide sequence ID" value="NZ_WMIB01000018.1"/>
</dbReference>
<feature type="transmembrane region" description="Helical" evidence="7">
    <location>
        <begin position="7"/>
        <end position="26"/>
    </location>
</feature>
<dbReference type="Proteomes" id="UP000434639">
    <property type="component" value="Unassembled WGS sequence"/>
</dbReference>
<comment type="caution">
    <text evidence="9">The sequence shown here is derived from an EMBL/GenBank/DDBJ whole genome shotgun (WGS) entry which is preliminary data.</text>
</comment>
<protein>
    <submittedName>
        <fullName evidence="9">EamA family transporter</fullName>
    </submittedName>
</protein>
<keyword evidence="6 7" id="KW-0472">Membrane</keyword>
<dbReference type="SUPFAM" id="SSF103481">
    <property type="entry name" value="Multidrug resistance efflux transporter EmrE"/>
    <property type="match status" value="2"/>
</dbReference>
<evidence type="ECO:0000256" key="1">
    <source>
        <dbReference type="ARBA" id="ARBA00004651"/>
    </source>
</evidence>
<organism evidence="9 10">
    <name type="scientific">Metabacillus mangrovi</name>
    <dbReference type="NCBI Taxonomy" id="1491830"/>
    <lineage>
        <taxon>Bacteria</taxon>
        <taxon>Bacillati</taxon>
        <taxon>Bacillota</taxon>
        <taxon>Bacilli</taxon>
        <taxon>Bacillales</taxon>
        <taxon>Bacillaceae</taxon>
        <taxon>Metabacillus</taxon>
    </lineage>
</organism>
<dbReference type="GO" id="GO:0005886">
    <property type="term" value="C:plasma membrane"/>
    <property type="evidence" value="ECO:0007669"/>
    <property type="project" value="UniProtKB-SubCell"/>
</dbReference>
<feature type="transmembrane region" description="Helical" evidence="7">
    <location>
        <begin position="124"/>
        <end position="142"/>
    </location>
</feature>
<feature type="transmembrane region" description="Helical" evidence="7">
    <location>
        <begin position="68"/>
        <end position="87"/>
    </location>
</feature>
<dbReference type="AlphaFoldDB" id="A0A7X2V635"/>
<feature type="transmembrane region" description="Helical" evidence="7">
    <location>
        <begin position="99"/>
        <end position="117"/>
    </location>
</feature>
<dbReference type="InterPro" id="IPR037185">
    <property type="entry name" value="EmrE-like"/>
</dbReference>
<dbReference type="InterPro" id="IPR050638">
    <property type="entry name" value="AA-Vitamin_Transporters"/>
</dbReference>
<evidence type="ECO:0000256" key="2">
    <source>
        <dbReference type="ARBA" id="ARBA00007362"/>
    </source>
</evidence>
<evidence type="ECO:0000256" key="3">
    <source>
        <dbReference type="ARBA" id="ARBA00022475"/>
    </source>
</evidence>
<feature type="transmembrane region" description="Helical" evidence="7">
    <location>
        <begin position="216"/>
        <end position="236"/>
    </location>
</feature>
<evidence type="ECO:0000259" key="8">
    <source>
        <dbReference type="Pfam" id="PF00892"/>
    </source>
</evidence>
<evidence type="ECO:0000313" key="10">
    <source>
        <dbReference type="Proteomes" id="UP000434639"/>
    </source>
</evidence>
<dbReference type="PANTHER" id="PTHR32322:SF18">
    <property type="entry name" value="S-ADENOSYLMETHIONINE_S-ADENOSYLHOMOCYSTEINE TRANSPORTER"/>
    <property type="match status" value="1"/>
</dbReference>
<keyword evidence="5 7" id="KW-1133">Transmembrane helix</keyword>
<comment type="similarity">
    <text evidence="2">Belongs to the EamA transporter family.</text>
</comment>
<feature type="domain" description="EamA" evidence="8">
    <location>
        <begin position="9"/>
        <end position="140"/>
    </location>
</feature>
<comment type="subcellular location">
    <subcellularLocation>
        <location evidence="1">Cell membrane</location>
        <topology evidence="1">Multi-pass membrane protein</topology>
    </subcellularLocation>
</comment>
<feature type="transmembrane region" description="Helical" evidence="7">
    <location>
        <begin position="148"/>
        <end position="170"/>
    </location>
</feature>
<reference evidence="9 10" key="1">
    <citation type="journal article" date="2017" name="Int. J. Syst. Evol. Microbiol.">
        <title>Bacillus mangrovi sp. nov., isolated from a sediment sample from a mangrove forest.</title>
        <authorList>
            <person name="Gupta V."/>
            <person name="Singh P.K."/>
            <person name="Korpole S."/>
            <person name="Tanuku N.R.S."/>
            <person name="Pinnaka A.K."/>
        </authorList>
    </citation>
    <scope>NUCLEOTIDE SEQUENCE [LARGE SCALE GENOMIC DNA]</scope>
    <source>
        <strain evidence="9 10">KCTC 33872</strain>
    </source>
</reference>
<dbReference type="EMBL" id="WMIB01000018">
    <property type="protein sequence ID" value="MTH54809.1"/>
    <property type="molecule type" value="Genomic_DNA"/>
</dbReference>
<evidence type="ECO:0000256" key="4">
    <source>
        <dbReference type="ARBA" id="ARBA00022692"/>
    </source>
</evidence>
<name>A0A7X2V635_9BACI</name>
<dbReference type="InterPro" id="IPR000620">
    <property type="entry name" value="EamA_dom"/>
</dbReference>
<dbReference type="OrthoDB" id="9790852at2"/>
<keyword evidence="10" id="KW-1185">Reference proteome</keyword>
<sequence>MNRSPKTYAYLALLIGVISVSTSAIMVRLTVTPAPVTAFYRMFFSVLLMIPFFVAAKGAGIRSMTRRDWILISLAGIFLAFHFILWFESLELTSVASSVVLVTLQPLFAFAGTYLFFGEKASRQAIWSAALAIFGSLIISWGDFRISGMALAGDLLALTACLMVTVYLLFGQDVRKRHSLILHTTLVYGISAVVLFIYCVFFSYNLHPGNSENLMWLLLLAVFPNLLGHSLFNWSLKWISTNTISVAILFEPAGAIVLAYFILGEGVTWYQAAGSFVIFAGILLFLSGDFKKKEHHHHEDLDDKGRKMGIEKVKEAESPERMM</sequence>
<evidence type="ECO:0000256" key="5">
    <source>
        <dbReference type="ARBA" id="ARBA00022989"/>
    </source>
</evidence>
<evidence type="ECO:0000256" key="6">
    <source>
        <dbReference type="ARBA" id="ARBA00023136"/>
    </source>
</evidence>